<evidence type="ECO:0000313" key="3">
    <source>
        <dbReference type="EMBL" id="SUZ80171.1"/>
    </source>
</evidence>
<dbReference type="GO" id="GO:0005737">
    <property type="term" value="C:cytoplasm"/>
    <property type="evidence" value="ECO:0007669"/>
    <property type="project" value="TreeGrafter"/>
</dbReference>
<dbReference type="SUPFAM" id="SSF51556">
    <property type="entry name" value="Metallo-dependent hydrolases"/>
    <property type="match status" value="1"/>
</dbReference>
<accession>A0A381QLG2</accession>
<name>A0A381QLG2_9ZZZZ</name>
<dbReference type="SUPFAM" id="SSF51338">
    <property type="entry name" value="Composite domain of metallo-dependent hydrolases"/>
    <property type="match status" value="1"/>
</dbReference>
<dbReference type="InterPro" id="IPR004722">
    <property type="entry name" value="DHOase"/>
</dbReference>
<keyword evidence="1" id="KW-0665">Pyrimidine biosynthesis</keyword>
<protein>
    <recommendedName>
        <fullName evidence="2">Dihydroorotase catalytic domain-containing protein</fullName>
    </recommendedName>
</protein>
<sequence>MSLLLNSLIVSEPTSKFYNQKINILIGSDGIIKKISKRKINNKTRRVIDCQSKKVSVGWIDFNSNFCDPGNEYKEDLNSGINLASKSGFVDILLSSDTNPVIQTKNDIIYIKNKSLNRLTSIHPTAAITKNSTGIEMNDIIDLYHSGAAAFSGGTSIIKNSELILKSLLYLDQIDGLYISKPNDFNLSKGQVNDGINSNKVGLKGIPYISETIGIKRDLSILEYVGGKIHFSGISTKNSVELIKKAKSKGLNVTCDVPIYNLLLDDSKILNFETCYKVDPPLRTKEDIDSLIIGLEDGTIDVISSYHQPQDIDSKNVEFDKASFGIISLQTFYSNLVELSSKISFDILLDKFTRNPRRILKLDQSEIKEGYRAILTIFDHNASWDYNENTNLSKSINSPWMDWSIRGKVEGIVVGCETNILL</sequence>
<feature type="domain" description="Dihydroorotase catalytic" evidence="2">
    <location>
        <begin position="55"/>
        <end position="239"/>
    </location>
</feature>
<dbReference type="PANTHER" id="PTHR43668">
    <property type="entry name" value="ALLANTOINASE"/>
    <property type="match status" value="1"/>
</dbReference>
<dbReference type="GO" id="GO:0004038">
    <property type="term" value="F:allantoinase activity"/>
    <property type="evidence" value="ECO:0007669"/>
    <property type="project" value="TreeGrafter"/>
</dbReference>
<dbReference type="InterPro" id="IPR011059">
    <property type="entry name" value="Metal-dep_hydrolase_composite"/>
</dbReference>
<gene>
    <name evidence="3" type="ORF">METZ01_LOCUS33025</name>
</gene>
<dbReference type="InterPro" id="IPR032466">
    <property type="entry name" value="Metal_Hydrolase"/>
</dbReference>
<dbReference type="Gene3D" id="3.20.20.140">
    <property type="entry name" value="Metal-dependent hydrolases"/>
    <property type="match status" value="1"/>
</dbReference>
<dbReference type="GO" id="GO:0004151">
    <property type="term" value="F:dihydroorotase activity"/>
    <property type="evidence" value="ECO:0007669"/>
    <property type="project" value="InterPro"/>
</dbReference>
<evidence type="ECO:0000259" key="2">
    <source>
        <dbReference type="Pfam" id="PF12890"/>
    </source>
</evidence>
<dbReference type="InterPro" id="IPR024403">
    <property type="entry name" value="DHOase_cat"/>
</dbReference>
<dbReference type="PANTHER" id="PTHR43668:SF2">
    <property type="entry name" value="ALLANTOINASE"/>
    <property type="match status" value="1"/>
</dbReference>
<dbReference type="GO" id="GO:0006221">
    <property type="term" value="P:pyrimidine nucleotide biosynthetic process"/>
    <property type="evidence" value="ECO:0007669"/>
    <property type="project" value="UniProtKB-KW"/>
</dbReference>
<dbReference type="CDD" id="cd01317">
    <property type="entry name" value="DHOase_IIa"/>
    <property type="match status" value="1"/>
</dbReference>
<reference evidence="3" key="1">
    <citation type="submission" date="2018-05" db="EMBL/GenBank/DDBJ databases">
        <authorList>
            <person name="Lanie J.A."/>
            <person name="Ng W.-L."/>
            <person name="Kazmierczak K.M."/>
            <person name="Andrzejewski T.M."/>
            <person name="Davidsen T.M."/>
            <person name="Wayne K.J."/>
            <person name="Tettelin H."/>
            <person name="Glass J.I."/>
            <person name="Rusch D."/>
            <person name="Podicherti R."/>
            <person name="Tsui H.-C.T."/>
            <person name="Winkler M.E."/>
        </authorList>
    </citation>
    <scope>NUCLEOTIDE SEQUENCE</scope>
</reference>
<organism evidence="3">
    <name type="scientific">marine metagenome</name>
    <dbReference type="NCBI Taxonomy" id="408172"/>
    <lineage>
        <taxon>unclassified sequences</taxon>
        <taxon>metagenomes</taxon>
        <taxon>ecological metagenomes</taxon>
    </lineage>
</organism>
<dbReference type="GO" id="GO:0046872">
    <property type="term" value="F:metal ion binding"/>
    <property type="evidence" value="ECO:0007669"/>
    <property type="project" value="InterPro"/>
</dbReference>
<dbReference type="Gene3D" id="2.30.40.10">
    <property type="entry name" value="Urease, subunit C, domain 1"/>
    <property type="match status" value="1"/>
</dbReference>
<dbReference type="AlphaFoldDB" id="A0A381QLG2"/>
<dbReference type="EMBL" id="UINC01001416">
    <property type="protein sequence ID" value="SUZ80171.1"/>
    <property type="molecule type" value="Genomic_DNA"/>
</dbReference>
<dbReference type="Pfam" id="PF12890">
    <property type="entry name" value="DHOase"/>
    <property type="match status" value="1"/>
</dbReference>
<dbReference type="InterPro" id="IPR050138">
    <property type="entry name" value="DHOase/Allantoinase_Hydrolase"/>
</dbReference>
<proteinExistence type="predicted"/>
<evidence type="ECO:0000256" key="1">
    <source>
        <dbReference type="ARBA" id="ARBA00022975"/>
    </source>
</evidence>
<dbReference type="GO" id="GO:0006145">
    <property type="term" value="P:purine nucleobase catabolic process"/>
    <property type="evidence" value="ECO:0007669"/>
    <property type="project" value="TreeGrafter"/>
</dbReference>